<feature type="compositionally biased region" description="Pro residues" evidence="1">
    <location>
        <begin position="96"/>
        <end position="118"/>
    </location>
</feature>
<dbReference type="InterPro" id="IPR043502">
    <property type="entry name" value="DNA/RNA_pol_sf"/>
</dbReference>
<protein>
    <recommendedName>
        <fullName evidence="2">Reverse transcriptase Ty1/copia-type domain-containing protein</fullName>
    </recommendedName>
</protein>
<feature type="region of interest" description="Disordered" evidence="1">
    <location>
        <begin position="59"/>
        <end position="153"/>
    </location>
</feature>
<feature type="compositionally biased region" description="Low complexity" evidence="1">
    <location>
        <begin position="138"/>
        <end position="151"/>
    </location>
</feature>
<gene>
    <name evidence="3" type="ORF">L3X38_012032</name>
</gene>
<comment type="caution">
    <text evidence="3">The sequence shown here is derived from an EMBL/GenBank/DDBJ whole genome shotgun (WGS) entry which is preliminary data.</text>
</comment>
<dbReference type="Pfam" id="PF07727">
    <property type="entry name" value="RVT_2"/>
    <property type="match status" value="1"/>
</dbReference>
<feature type="domain" description="Reverse transcriptase Ty1/copia-type" evidence="2">
    <location>
        <begin position="218"/>
        <end position="338"/>
    </location>
</feature>
<dbReference type="EMBL" id="JAJFAZ020000002">
    <property type="protein sequence ID" value="KAI5344155.1"/>
    <property type="molecule type" value="Genomic_DNA"/>
</dbReference>
<accession>A0AAD4ZFL8</accession>
<dbReference type="SUPFAM" id="SSF56672">
    <property type="entry name" value="DNA/RNA polymerases"/>
    <property type="match status" value="1"/>
</dbReference>
<feature type="compositionally biased region" description="Low complexity" evidence="1">
    <location>
        <begin position="183"/>
        <end position="192"/>
    </location>
</feature>
<feature type="region of interest" description="Disordered" evidence="1">
    <location>
        <begin position="166"/>
        <end position="192"/>
    </location>
</feature>
<evidence type="ECO:0000259" key="2">
    <source>
        <dbReference type="Pfam" id="PF07727"/>
    </source>
</evidence>
<dbReference type="AlphaFoldDB" id="A0AAD4ZFL8"/>
<dbReference type="Proteomes" id="UP001054821">
    <property type="component" value="Chromosome 2"/>
</dbReference>
<feature type="compositionally biased region" description="Low complexity" evidence="1">
    <location>
        <begin position="81"/>
        <end position="95"/>
    </location>
</feature>
<evidence type="ECO:0000313" key="4">
    <source>
        <dbReference type="Proteomes" id="UP001054821"/>
    </source>
</evidence>
<proteinExistence type="predicted"/>
<feature type="compositionally biased region" description="Pro residues" evidence="1">
    <location>
        <begin position="66"/>
        <end position="80"/>
    </location>
</feature>
<evidence type="ECO:0000313" key="3">
    <source>
        <dbReference type="EMBL" id="KAI5344155.1"/>
    </source>
</evidence>
<keyword evidence="4" id="KW-1185">Reference proteome</keyword>
<feature type="compositionally biased region" description="Basic residues" evidence="1">
    <location>
        <begin position="167"/>
        <end position="178"/>
    </location>
</feature>
<dbReference type="InterPro" id="IPR013103">
    <property type="entry name" value="RVT_2"/>
</dbReference>
<name>A0AAD4ZFL8_PRUDU</name>
<organism evidence="3 4">
    <name type="scientific">Prunus dulcis</name>
    <name type="common">Almond</name>
    <name type="synonym">Amygdalus dulcis</name>
    <dbReference type="NCBI Taxonomy" id="3755"/>
    <lineage>
        <taxon>Eukaryota</taxon>
        <taxon>Viridiplantae</taxon>
        <taxon>Streptophyta</taxon>
        <taxon>Embryophyta</taxon>
        <taxon>Tracheophyta</taxon>
        <taxon>Spermatophyta</taxon>
        <taxon>Magnoliopsida</taxon>
        <taxon>eudicotyledons</taxon>
        <taxon>Gunneridae</taxon>
        <taxon>Pentapetalae</taxon>
        <taxon>rosids</taxon>
        <taxon>fabids</taxon>
        <taxon>Rosales</taxon>
        <taxon>Rosaceae</taxon>
        <taxon>Amygdaloideae</taxon>
        <taxon>Amygdaleae</taxon>
        <taxon>Prunus</taxon>
    </lineage>
</organism>
<reference evidence="3 4" key="1">
    <citation type="journal article" date="2022" name="G3 (Bethesda)">
        <title>Whole-genome sequence and methylome profiling of the almond [Prunus dulcis (Mill.) D.A. Webb] cultivar 'Nonpareil'.</title>
        <authorList>
            <person name="D'Amico-Willman K.M."/>
            <person name="Ouma W.Z."/>
            <person name="Meulia T."/>
            <person name="Sideli G.M."/>
            <person name="Gradziel T.M."/>
            <person name="Fresnedo-Ramirez J."/>
        </authorList>
    </citation>
    <scope>NUCLEOTIDE SEQUENCE [LARGE SCALE GENOMIC DNA]</scope>
    <source>
        <strain evidence="3">Clone GOH B32 T37-40</strain>
    </source>
</reference>
<evidence type="ECO:0000256" key="1">
    <source>
        <dbReference type="SAM" id="MobiDB-lite"/>
    </source>
</evidence>
<sequence length="426" mass="46393">MLWKLVKDCQASTTPAPDNSPLSTALPLLLFGPTFLSCGSISSHLTPLTLQAQPFLSTPVAAPTTSPDPPPSDPAPPPAVSTPSPSSPSMSSHIPPGLPSPPSSTSPPVTQPAPPPSPFSQTYSRDPHRKIAFPSADPVPSGTSSPPSDTSLVSVSNTHLMATHAKAGVRKPNPKYAHHSLVSTDDSFDPTSFSRANKLQEWPLAMPDEFNALLRAGTWTLVPRTPAMNVLSNKWVFRVKRNSNGTIQHYKARLVVNSFHQQPGLDYGEPFSPVVNHSTIHLILAFSVQFSWLVRQLDVQNAFLHGYLDEEVYMHQPVGFVNPTYPDHVCRLRRSLYGSWPCQLFLSMELVRTSSGISLTHNKYVIDLLKHVNMHEAKPAPTPAISGHRLSISDGDPLPNPTEYRSTVGALQYLTLTRPDIAFAVN</sequence>